<dbReference type="Proteomes" id="UP000724149">
    <property type="component" value="Unassembled WGS sequence"/>
</dbReference>
<evidence type="ECO:0000313" key="2">
    <source>
        <dbReference type="EMBL" id="MBM6922702.1"/>
    </source>
</evidence>
<feature type="signal peptide" evidence="1">
    <location>
        <begin position="1"/>
        <end position="27"/>
    </location>
</feature>
<dbReference type="EMBL" id="JACSNR010000002">
    <property type="protein sequence ID" value="MBM6922702.1"/>
    <property type="molecule type" value="Genomic_DNA"/>
</dbReference>
<proteinExistence type="predicted"/>
<comment type="caution">
    <text evidence="2">The sequence shown here is derived from an EMBL/GenBank/DDBJ whole genome shotgun (WGS) entry which is preliminary data.</text>
</comment>
<dbReference type="RefSeq" id="WP_204719758.1">
    <property type="nucleotide sequence ID" value="NZ_JACSNR010000002.1"/>
</dbReference>
<organism evidence="2 3">
    <name type="scientific">Hydrogenoanaerobacterium saccharovorans</name>
    <dbReference type="NCBI Taxonomy" id="474960"/>
    <lineage>
        <taxon>Bacteria</taxon>
        <taxon>Bacillati</taxon>
        <taxon>Bacillota</taxon>
        <taxon>Clostridia</taxon>
        <taxon>Eubacteriales</taxon>
        <taxon>Oscillospiraceae</taxon>
        <taxon>Hydrogenoanaerobacterium</taxon>
    </lineage>
</organism>
<gene>
    <name evidence="2" type="ORF">H9X81_03210</name>
</gene>
<keyword evidence="3" id="KW-1185">Reference proteome</keyword>
<feature type="chain" id="PRO_5045716696" description="Repeat domain-containing protein" evidence="1">
    <location>
        <begin position="28"/>
        <end position="444"/>
    </location>
</feature>
<evidence type="ECO:0008006" key="4">
    <source>
        <dbReference type="Google" id="ProtNLM"/>
    </source>
</evidence>
<keyword evidence="1" id="KW-0732">Signal</keyword>
<reference evidence="2 3" key="1">
    <citation type="journal article" date="2021" name="Sci. Rep.">
        <title>The distribution of antibiotic resistance genes in chicken gut microbiota commensals.</title>
        <authorList>
            <person name="Juricova H."/>
            <person name="Matiasovicova J."/>
            <person name="Kubasova T."/>
            <person name="Cejkova D."/>
            <person name="Rychlik I."/>
        </authorList>
    </citation>
    <scope>NUCLEOTIDE SEQUENCE [LARGE SCALE GENOMIC DNA]</scope>
    <source>
        <strain evidence="2 3">An564</strain>
    </source>
</reference>
<sequence>MKPVLALLGVCLLTGLLSSCSMVPANTEDLLEPPKLSPDQATLAEALERGLGTDDFTLKYPISGENRSAYILCNLDDESSNEAVVFYQLTGTDTIRMNILDQNDQGEWESVYDMAGAGDDIYTVDLATISTLDRNDLIISWKDRGRTELDIEIYSYEKGTLSNLFSGAGDRLYFMDINEDGYSEMVLLGWASSRDPSIQIVRRAGSRVIARDETILSSRAIDFTGLTLGKTLDGDTAIYVDELISSSSAATDIVVLDGFNMEVVTAAETGDDEEEEAADSLYDQTVRPAELTCQDYNGDGIIDIPISTLMPGYSSSDEDENIYRIDYQNLHDGELLPAYSVVSNREMGYIFLMPDSWVDNVTVRRVTETNEWQFVVYNGDLNPSGTVLLTIKVSSHQDYQDKFSTDVYFTLATKGIFEYTASIPTTDHELSITESEVRSRFLLS</sequence>
<name>A0ABS2GJQ6_9FIRM</name>
<evidence type="ECO:0000313" key="3">
    <source>
        <dbReference type="Proteomes" id="UP000724149"/>
    </source>
</evidence>
<protein>
    <recommendedName>
        <fullName evidence="4">Repeat domain-containing protein</fullName>
    </recommendedName>
</protein>
<accession>A0ABS2GJQ6</accession>
<evidence type="ECO:0000256" key="1">
    <source>
        <dbReference type="SAM" id="SignalP"/>
    </source>
</evidence>
<dbReference type="PROSITE" id="PS51257">
    <property type="entry name" value="PROKAR_LIPOPROTEIN"/>
    <property type="match status" value="1"/>
</dbReference>